<name>A0A9W9KUY1_9EURO</name>
<keyword evidence="4" id="KW-0539">Nucleus</keyword>
<dbReference type="SUPFAM" id="SSF57701">
    <property type="entry name" value="Zn2/Cys6 DNA-binding domain"/>
    <property type="match status" value="1"/>
</dbReference>
<proteinExistence type="predicted"/>
<evidence type="ECO:0000313" key="8">
    <source>
        <dbReference type="Proteomes" id="UP001149079"/>
    </source>
</evidence>
<dbReference type="InterPro" id="IPR032466">
    <property type="entry name" value="Metal_Hydrolase"/>
</dbReference>
<dbReference type="GO" id="GO:0051213">
    <property type="term" value="F:dioxygenase activity"/>
    <property type="evidence" value="ECO:0007669"/>
    <property type="project" value="UniProtKB-KW"/>
</dbReference>
<feature type="domain" description="Zn(2)-C6 fungal-type" evidence="6">
    <location>
        <begin position="20"/>
        <end position="50"/>
    </location>
</feature>
<sequence>MKSFESRSSVEYPRKRASIACNFCRHRKRKCDGQKPTCGLCTDAGAHCVYQESERVQDIPSEILARLTHLETLIEEQRDAIKELTIRVSSASPQSDQVDYRPKTTVYPTQPRYDWDPSPDHVYGDRSLFGPSSLERPYSHPFSITPGHHTPTGSLFALGQIKELIGEYPEDFFRQLEWKRPLLGLQLPGVPRSFEQIDRNLLLPQVTKPLINEFLKCVHPFFPIIDPQLLQTLFETFSTYTKVNSVQTSLYLLILALGKVSSNPERIFDIEADKELNGMEYFAPAYNYVNDTVVQQSSMADELLPLALFFASLYLRYIGRPIPACFAIQSASRTVQHVITEQQKVRTVSGLAPLYRTAWGCFILECDDLAEFEFPPTNIQDLADRMPFPEFPAFGDPEESRQCHTLFLAMTSIRKILNSVHNTLYAKPQPENYHSSSPSRHASETPSVPPQKQPIASLKTISKELDRQVEVWVQSIPAYARPSLNSPIFPGHPYHTPILARYYATKHIIGRPSLLYAANNQTSSVLPEYIWNNCTDCVINCRKFLQTASILLRKRTHSTWLRTQAVLAAIFTLAIAKRTPSLEALVPDFDELVAGAIKSIEPWARHSESSDTVVGMLKTIRQKMRVMVRGHIQGVRLAGQPSTWDIQIEYSAASPRGKVTSVTPHESARPTSETIESPLALPALTHPHIHLDKAFIHSAPEYAAFLPSTGTFQEALSSTTKAKQQFNHSDLLKRGEWLLAESTAAGVTAMRAFVEVDHTVQLVCLDAAVALQSQWKDICDIQIVCFAQDPIFSTEHGDQNMKVLELALQKYPQVDVLGTTPYVESSVEAAKQNIDWAISRALQLDKHVDFHLDYNLDSKREPLLWHVLQTLKQRNWTAQSTDKRVMLGHCTRLTLLTETEWTRLATEIKENNLPVSFVGLPTSDIYMASAGVRECGAPQDRPRGTLQVLEMIKRYGLDAVIGVNNVGNSFTPWGLPDPLALACLGVGIYQAGSQADAELLYECVSTRARKAIGLGSSSKGLCIVAGRQMDLLVVHCRDETGCGVGRPRRNVAEVVWTPPGSLNRDVVFGGHLRVSPFVDAESEGFYQFG</sequence>
<dbReference type="GO" id="GO:0016814">
    <property type="term" value="F:hydrolase activity, acting on carbon-nitrogen (but not peptide) bonds, in cyclic amidines"/>
    <property type="evidence" value="ECO:0007669"/>
    <property type="project" value="TreeGrafter"/>
</dbReference>
<keyword evidence="8" id="KW-1185">Reference proteome</keyword>
<dbReference type="GO" id="GO:0000981">
    <property type="term" value="F:DNA-binding transcription factor activity, RNA polymerase II-specific"/>
    <property type="evidence" value="ECO:0007669"/>
    <property type="project" value="InterPro"/>
</dbReference>
<dbReference type="Proteomes" id="UP001149079">
    <property type="component" value="Unassembled WGS sequence"/>
</dbReference>
<dbReference type="Gene3D" id="4.10.240.10">
    <property type="entry name" value="Zn(2)-C6 fungal-type DNA-binding domain"/>
    <property type="match status" value="1"/>
</dbReference>
<dbReference type="RefSeq" id="XP_056516869.1">
    <property type="nucleotide sequence ID" value="XM_056670496.1"/>
</dbReference>
<evidence type="ECO:0000259" key="6">
    <source>
        <dbReference type="PROSITE" id="PS50048"/>
    </source>
</evidence>
<dbReference type="InterPro" id="IPR052349">
    <property type="entry name" value="Metallo-hydrolase_Enzymes"/>
</dbReference>
<evidence type="ECO:0000256" key="3">
    <source>
        <dbReference type="ARBA" id="ARBA00023163"/>
    </source>
</evidence>
<dbReference type="PROSITE" id="PS00463">
    <property type="entry name" value="ZN2_CY6_FUNGAL_1"/>
    <property type="match status" value="1"/>
</dbReference>
<dbReference type="InterPro" id="IPR036864">
    <property type="entry name" value="Zn2-C6_fun-type_DNA-bd_sf"/>
</dbReference>
<feature type="region of interest" description="Disordered" evidence="5">
    <location>
        <begin position="427"/>
        <end position="454"/>
    </location>
</feature>
<evidence type="ECO:0000256" key="4">
    <source>
        <dbReference type="ARBA" id="ARBA00023242"/>
    </source>
</evidence>
<reference evidence="7" key="1">
    <citation type="submission" date="2022-11" db="EMBL/GenBank/DDBJ databases">
        <authorList>
            <person name="Petersen C."/>
        </authorList>
    </citation>
    <scope>NUCLEOTIDE SEQUENCE</scope>
    <source>
        <strain evidence="7">IBT 22155</strain>
    </source>
</reference>
<dbReference type="AlphaFoldDB" id="A0A9W9KUY1"/>
<dbReference type="InterPro" id="IPR001138">
    <property type="entry name" value="Zn2Cys6_DnaBD"/>
</dbReference>
<keyword evidence="7" id="KW-0223">Dioxygenase</keyword>
<keyword evidence="7" id="KW-0560">Oxidoreductase</keyword>
<keyword evidence="2" id="KW-0238">DNA-binding</keyword>
<gene>
    <name evidence="7" type="ORF">N7515_009753</name>
</gene>
<dbReference type="EMBL" id="JAPQKL010000008">
    <property type="protein sequence ID" value="KAJ5120365.1"/>
    <property type="molecule type" value="Genomic_DNA"/>
</dbReference>
<evidence type="ECO:0000256" key="2">
    <source>
        <dbReference type="ARBA" id="ARBA00023125"/>
    </source>
</evidence>
<evidence type="ECO:0000256" key="1">
    <source>
        <dbReference type="ARBA" id="ARBA00023015"/>
    </source>
</evidence>
<dbReference type="PROSITE" id="PS50048">
    <property type="entry name" value="ZN2_CY6_FUNGAL_2"/>
    <property type="match status" value="1"/>
</dbReference>
<comment type="caution">
    <text evidence="7">The sequence shown here is derived from an EMBL/GenBank/DDBJ whole genome shotgun (WGS) entry which is preliminary data.</text>
</comment>
<dbReference type="PANTHER" id="PTHR32027">
    <property type="entry name" value="CYTOSINE DEAMINASE"/>
    <property type="match status" value="1"/>
</dbReference>
<evidence type="ECO:0000256" key="5">
    <source>
        <dbReference type="SAM" id="MobiDB-lite"/>
    </source>
</evidence>
<dbReference type="Gene3D" id="3.20.20.140">
    <property type="entry name" value="Metal-dependent hydrolases"/>
    <property type="match status" value="1"/>
</dbReference>
<keyword evidence="3" id="KW-0804">Transcription</keyword>
<dbReference type="Pfam" id="PF00172">
    <property type="entry name" value="Zn_clus"/>
    <property type="match status" value="1"/>
</dbReference>
<dbReference type="PANTHER" id="PTHR32027:SF0">
    <property type="entry name" value="CYTOSINE DEAMINASE"/>
    <property type="match status" value="1"/>
</dbReference>
<protein>
    <submittedName>
        <fullName evidence="7">Phytanoyl-CoA dioxygenase</fullName>
    </submittedName>
</protein>
<dbReference type="CDD" id="cd12148">
    <property type="entry name" value="fungal_TF_MHR"/>
    <property type="match status" value="1"/>
</dbReference>
<evidence type="ECO:0000313" key="7">
    <source>
        <dbReference type="EMBL" id="KAJ5120365.1"/>
    </source>
</evidence>
<dbReference type="CDD" id="cd00067">
    <property type="entry name" value="GAL4"/>
    <property type="match status" value="1"/>
</dbReference>
<dbReference type="OrthoDB" id="10266980at2759"/>
<dbReference type="SMART" id="SM00066">
    <property type="entry name" value="GAL4"/>
    <property type="match status" value="1"/>
</dbReference>
<dbReference type="SUPFAM" id="SSF51556">
    <property type="entry name" value="Metallo-dependent hydrolases"/>
    <property type="match status" value="1"/>
</dbReference>
<dbReference type="GO" id="GO:0003677">
    <property type="term" value="F:DNA binding"/>
    <property type="evidence" value="ECO:0007669"/>
    <property type="project" value="UniProtKB-KW"/>
</dbReference>
<feature type="compositionally biased region" description="Polar residues" evidence="5">
    <location>
        <begin position="432"/>
        <end position="446"/>
    </location>
</feature>
<keyword evidence="1" id="KW-0805">Transcription regulation</keyword>
<organism evidence="7 8">
    <name type="scientific">Penicillium bovifimosum</name>
    <dbReference type="NCBI Taxonomy" id="126998"/>
    <lineage>
        <taxon>Eukaryota</taxon>
        <taxon>Fungi</taxon>
        <taxon>Dikarya</taxon>
        <taxon>Ascomycota</taxon>
        <taxon>Pezizomycotina</taxon>
        <taxon>Eurotiomycetes</taxon>
        <taxon>Eurotiomycetidae</taxon>
        <taxon>Eurotiales</taxon>
        <taxon>Aspergillaceae</taxon>
        <taxon>Penicillium</taxon>
    </lineage>
</organism>
<reference evidence="7" key="2">
    <citation type="journal article" date="2023" name="IMA Fungus">
        <title>Comparative genomic study of the Penicillium genus elucidates a diverse pangenome and 15 lateral gene transfer events.</title>
        <authorList>
            <person name="Petersen C."/>
            <person name="Sorensen T."/>
            <person name="Nielsen M.R."/>
            <person name="Sondergaard T.E."/>
            <person name="Sorensen J.L."/>
            <person name="Fitzpatrick D.A."/>
            <person name="Frisvad J.C."/>
            <person name="Nielsen K.L."/>
        </authorList>
    </citation>
    <scope>NUCLEOTIDE SEQUENCE</scope>
    <source>
        <strain evidence="7">IBT 22155</strain>
    </source>
</reference>
<dbReference type="GeneID" id="81409667"/>
<accession>A0A9W9KUY1</accession>
<dbReference type="GO" id="GO:0008270">
    <property type="term" value="F:zinc ion binding"/>
    <property type="evidence" value="ECO:0007669"/>
    <property type="project" value="InterPro"/>
</dbReference>